<dbReference type="OrthoDB" id="8954335at2759"/>
<protein>
    <recommendedName>
        <fullName evidence="2">G domain-containing protein</fullName>
    </recommendedName>
</protein>
<accession>A0A9P5X973</accession>
<evidence type="ECO:0000259" key="2">
    <source>
        <dbReference type="Pfam" id="PF01926"/>
    </source>
</evidence>
<evidence type="ECO:0000313" key="3">
    <source>
        <dbReference type="EMBL" id="KAF9446415.1"/>
    </source>
</evidence>
<dbReference type="EMBL" id="MU151247">
    <property type="protein sequence ID" value="KAF9446415.1"/>
    <property type="molecule type" value="Genomic_DNA"/>
</dbReference>
<organism evidence="3 4">
    <name type="scientific">Macrolepiota fuliginosa MF-IS2</name>
    <dbReference type="NCBI Taxonomy" id="1400762"/>
    <lineage>
        <taxon>Eukaryota</taxon>
        <taxon>Fungi</taxon>
        <taxon>Dikarya</taxon>
        <taxon>Basidiomycota</taxon>
        <taxon>Agaricomycotina</taxon>
        <taxon>Agaricomycetes</taxon>
        <taxon>Agaricomycetidae</taxon>
        <taxon>Agaricales</taxon>
        <taxon>Agaricineae</taxon>
        <taxon>Agaricaceae</taxon>
        <taxon>Macrolepiota</taxon>
    </lineage>
</organism>
<feature type="domain" description="G" evidence="2">
    <location>
        <begin position="56"/>
        <end position="128"/>
    </location>
</feature>
<evidence type="ECO:0000313" key="4">
    <source>
        <dbReference type="Proteomes" id="UP000807342"/>
    </source>
</evidence>
<dbReference type="InterPro" id="IPR027417">
    <property type="entry name" value="P-loop_NTPase"/>
</dbReference>
<name>A0A9P5X973_9AGAR</name>
<feature type="compositionally biased region" description="Basic residues" evidence="1">
    <location>
        <begin position="14"/>
        <end position="25"/>
    </location>
</feature>
<dbReference type="Pfam" id="PF01926">
    <property type="entry name" value="MMR_HSR1"/>
    <property type="match status" value="1"/>
</dbReference>
<dbReference type="Gene3D" id="3.40.50.300">
    <property type="entry name" value="P-loop containing nucleotide triphosphate hydrolases"/>
    <property type="match status" value="1"/>
</dbReference>
<feature type="non-terminal residue" evidence="3">
    <location>
        <position position="273"/>
    </location>
</feature>
<dbReference type="CDD" id="cd00882">
    <property type="entry name" value="Ras_like_GTPase"/>
    <property type="match status" value="1"/>
</dbReference>
<evidence type="ECO:0000256" key="1">
    <source>
        <dbReference type="SAM" id="MobiDB-lite"/>
    </source>
</evidence>
<proteinExistence type="predicted"/>
<gene>
    <name evidence="3" type="ORF">P691DRAFT_708661</name>
</gene>
<dbReference type="Proteomes" id="UP000807342">
    <property type="component" value="Unassembled WGS sequence"/>
</dbReference>
<dbReference type="SUPFAM" id="SSF52540">
    <property type="entry name" value="P-loop containing nucleoside triphosphate hydrolases"/>
    <property type="match status" value="1"/>
</dbReference>
<reference evidence="3" key="1">
    <citation type="submission" date="2020-11" db="EMBL/GenBank/DDBJ databases">
        <authorList>
            <consortium name="DOE Joint Genome Institute"/>
            <person name="Ahrendt S."/>
            <person name="Riley R."/>
            <person name="Andreopoulos W."/>
            <person name="Labutti K."/>
            <person name="Pangilinan J."/>
            <person name="Ruiz-Duenas F.J."/>
            <person name="Barrasa J.M."/>
            <person name="Sanchez-Garcia M."/>
            <person name="Camarero S."/>
            <person name="Miyauchi S."/>
            <person name="Serrano A."/>
            <person name="Linde D."/>
            <person name="Babiker R."/>
            <person name="Drula E."/>
            <person name="Ayuso-Fernandez I."/>
            <person name="Pacheco R."/>
            <person name="Padilla G."/>
            <person name="Ferreira P."/>
            <person name="Barriuso J."/>
            <person name="Kellner H."/>
            <person name="Castanera R."/>
            <person name="Alfaro M."/>
            <person name="Ramirez L."/>
            <person name="Pisabarro A.G."/>
            <person name="Kuo A."/>
            <person name="Tritt A."/>
            <person name="Lipzen A."/>
            <person name="He G."/>
            <person name="Yan M."/>
            <person name="Ng V."/>
            <person name="Cullen D."/>
            <person name="Martin F."/>
            <person name="Rosso M.-N."/>
            <person name="Henrissat B."/>
            <person name="Hibbett D."/>
            <person name="Martinez A.T."/>
            <person name="Grigoriev I.V."/>
        </authorList>
    </citation>
    <scope>NUCLEOTIDE SEQUENCE</scope>
    <source>
        <strain evidence="3">MF-IS2</strain>
    </source>
</reference>
<sequence length="273" mass="30063">MSLLRSAKPVRASSLKRKPPTKKKTGTSGSLWGRLKGTGEAQNEDVKKLTEEDTVIALMGPHGTGKSSFISMAVGRDVGIGHTLKPGTTDIRAFRVQVPGEDFGIVLVDTPGLDDATKLTSDWLERTGRKKVQLSGILYFFGIDTPTATPRYNIAMFEELCGYGACGNIVLVTTMWDRVGKGIGGLREEKLKSVYWAPMIKRGSSTARHLNTQESAWNTLKPFFDAARERQLQFQMGLAETQKMFPSAVIVQEYTKKKGSLVSKVQKEMNKSD</sequence>
<feature type="region of interest" description="Disordered" evidence="1">
    <location>
        <begin position="1"/>
        <end position="46"/>
    </location>
</feature>
<dbReference type="InterPro" id="IPR006073">
    <property type="entry name" value="GTP-bd"/>
</dbReference>
<dbReference type="GO" id="GO:0005525">
    <property type="term" value="F:GTP binding"/>
    <property type="evidence" value="ECO:0007669"/>
    <property type="project" value="InterPro"/>
</dbReference>
<keyword evidence="4" id="KW-1185">Reference proteome</keyword>
<dbReference type="AlphaFoldDB" id="A0A9P5X973"/>
<comment type="caution">
    <text evidence="3">The sequence shown here is derived from an EMBL/GenBank/DDBJ whole genome shotgun (WGS) entry which is preliminary data.</text>
</comment>